<evidence type="ECO:0000256" key="1">
    <source>
        <dbReference type="SAM" id="SignalP"/>
    </source>
</evidence>
<name>A0A9R0D844_SPOFR</name>
<keyword evidence="1" id="KW-0732">Signal</keyword>
<proteinExistence type="predicted"/>
<dbReference type="OrthoDB" id="7489034at2759"/>
<evidence type="ECO:0000313" key="3">
    <source>
        <dbReference type="RefSeq" id="XP_035444020.2"/>
    </source>
</evidence>
<reference evidence="3" key="1">
    <citation type="submission" date="2025-08" db="UniProtKB">
        <authorList>
            <consortium name="RefSeq"/>
        </authorList>
    </citation>
    <scope>IDENTIFICATION</scope>
    <source>
        <tissue evidence="3">Whole larval tissue</tissue>
    </source>
</reference>
<dbReference type="RefSeq" id="XP_035444020.2">
    <property type="nucleotide sequence ID" value="XM_035588127.2"/>
</dbReference>
<sequence length="106" mass="11480">MASVRSVLVLVVLCILAGVYSQATDEEVPINADELENIIDEAEIKSNSGNTWVPCDFSGVSTESCYDCNTRIICKKIGGLLLECPKNFVPYCNEGKCSNEPTPECA</sequence>
<protein>
    <submittedName>
        <fullName evidence="3">Uncharacterized protein LOC118271875</fullName>
    </submittedName>
</protein>
<dbReference type="GeneID" id="118271875"/>
<gene>
    <name evidence="3" type="primary">LOC118271875</name>
</gene>
<organism evidence="2 3">
    <name type="scientific">Spodoptera frugiperda</name>
    <name type="common">Fall armyworm</name>
    <dbReference type="NCBI Taxonomy" id="7108"/>
    <lineage>
        <taxon>Eukaryota</taxon>
        <taxon>Metazoa</taxon>
        <taxon>Ecdysozoa</taxon>
        <taxon>Arthropoda</taxon>
        <taxon>Hexapoda</taxon>
        <taxon>Insecta</taxon>
        <taxon>Pterygota</taxon>
        <taxon>Neoptera</taxon>
        <taxon>Endopterygota</taxon>
        <taxon>Lepidoptera</taxon>
        <taxon>Glossata</taxon>
        <taxon>Ditrysia</taxon>
        <taxon>Noctuoidea</taxon>
        <taxon>Noctuidae</taxon>
        <taxon>Amphipyrinae</taxon>
        <taxon>Spodoptera</taxon>
    </lineage>
</organism>
<dbReference type="Proteomes" id="UP000829999">
    <property type="component" value="Chromosome 5"/>
</dbReference>
<accession>A0A9R0D844</accession>
<feature type="signal peptide" evidence="1">
    <location>
        <begin position="1"/>
        <end position="21"/>
    </location>
</feature>
<dbReference type="AlphaFoldDB" id="A0A9R0D844"/>
<evidence type="ECO:0000313" key="2">
    <source>
        <dbReference type="Proteomes" id="UP000829999"/>
    </source>
</evidence>
<feature type="chain" id="PRO_5040220671" evidence="1">
    <location>
        <begin position="22"/>
        <end position="106"/>
    </location>
</feature>
<keyword evidence="2" id="KW-1185">Reference proteome</keyword>